<dbReference type="Proteomes" id="UP000190341">
    <property type="component" value="Unassembled WGS sequence"/>
</dbReference>
<feature type="compositionally biased region" description="Basic and acidic residues" evidence="1">
    <location>
        <begin position="185"/>
        <end position="203"/>
    </location>
</feature>
<feature type="region of interest" description="Disordered" evidence="1">
    <location>
        <begin position="171"/>
        <end position="210"/>
    </location>
</feature>
<organism evidence="2 3">
    <name type="scientific">Pseudoxanthomonas indica</name>
    <dbReference type="NCBI Taxonomy" id="428993"/>
    <lineage>
        <taxon>Bacteria</taxon>
        <taxon>Pseudomonadati</taxon>
        <taxon>Pseudomonadota</taxon>
        <taxon>Gammaproteobacteria</taxon>
        <taxon>Lysobacterales</taxon>
        <taxon>Lysobacteraceae</taxon>
        <taxon>Pseudoxanthomonas</taxon>
    </lineage>
</organism>
<sequence length="210" mass="22468">MTRPYDIPMLTIAKAGATAALMPAARMREAVRGCIGQLHLMAELFSHGGQRNTDKLHQHATQLYAIAAELEQLTERMPVPVSIPSAPVWAYSDRLCFVAQVRGDDLTADECREHAATLLEYGQAAIRCAAGRGQHECDPVDTMTNAINGADFLLQIAHSLNVAAERMAGGSVDAPVDTQTSTDTSTRDGADDKVTPRAADRAAPKQTEAA</sequence>
<gene>
    <name evidence="2" type="ORF">SAMN06296058_0751</name>
</gene>
<evidence type="ECO:0000256" key="1">
    <source>
        <dbReference type="SAM" id="MobiDB-lite"/>
    </source>
</evidence>
<protein>
    <submittedName>
        <fullName evidence="2">Uncharacterized protein</fullName>
    </submittedName>
</protein>
<proteinExistence type="predicted"/>
<dbReference type="EMBL" id="FUZV01000001">
    <property type="protein sequence ID" value="SKC50000.1"/>
    <property type="molecule type" value="Genomic_DNA"/>
</dbReference>
<keyword evidence="3" id="KW-1185">Reference proteome</keyword>
<name>A0A1T5JEW6_9GAMM</name>
<dbReference type="STRING" id="428993.SAMN06296058_0751"/>
<reference evidence="2 3" key="1">
    <citation type="submission" date="2017-02" db="EMBL/GenBank/DDBJ databases">
        <authorList>
            <person name="Peterson S.W."/>
        </authorList>
    </citation>
    <scope>NUCLEOTIDE SEQUENCE [LARGE SCALE GENOMIC DNA]</scope>
    <source>
        <strain evidence="2 3">P15</strain>
    </source>
</reference>
<dbReference type="RefSeq" id="WP_139381386.1">
    <property type="nucleotide sequence ID" value="NZ_BMCL01000003.1"/>
</dbReference>
<accession>A0A1T5JEW6</accession>
<evidence type="ECO:0000313" key="3">
    <source>
        <dbReference type="Proteomes" id="UP000190341"/>
    </source>
</evidence>
<dbReference type="AlphaFoldDB" id="A0A1T5JEW6"/>
<evidence type="ECO:0000313" key="2">
    <source>
        <dbReference type="EMBL" id="SKC50000.1"/>
    </source>
</evidence>